<accession>A0A4U5MAY2</accession>
<gene>
    <name evidence="5" type="ORF">D5086_0000314160</name>
</gene>
<keyword evidence="3" id="KW-0863">Zinc-finger</keyword>
<dbReference type="GO" id="GO:0000398">
    <property type="term" value="P:mRNA splicing, via spliceosome"/>
    <property type="evidence" value="ECO:0007669"/>
    <property type="project" value="InterPro"/>
</dbReference>
<proteinExistence type="predicted"/>
<dbReference type="InterPro" id="IPR012677">
    <property type="entry name" value="Nucleotide-bd_a/b_plait_sf"/>
</dbReference>
<evidence type="ECO:0000256" key="2">
    <source>
        <dbReference type="ARBA" id="ARBA00022737"/>
    </source>
</evidence>
<dbReference type="PRINTS" id="PR01848">
    <property type="entry name" value="U2AUXFACTOR"/>
</dbReference>
<dbReference type="AlphaFoldDB" id="A0A4U5MAY2"/>
<evidence type="ECO:0000256" key="1">
    <source>
        <dbReference type="ARBA" id="ARBA00022723"/>
    </source>
</evidence>
<dbReference type="PANTHER" id="PTHR12620">
    <property type="entry name" value="U2 SNRNP AUXILIARY FACTOR, SMALL SUBUNIT"/>
    <property type="match status" value="1"/>
</dbReference>
<dbReference type="GO" id="GO:0089701">
    <property type="term" value="C:U2AF complex"/>
    <property type="evidence" value="ECO:0007669"/>
    <property type="project" value="InterPro"/>
</dbReference>
<dbReference type="GO" id="GO:0008270">
    <property type="term" value="F:zinc ion binding"/>
    <property type="evidence" value="ECO:0007669"/>
    <property type="project" value="UniProtKB-KW"/>
</dbReference>
<keyword evidence="1" id="KW-0479">Metal-binding</keyword>
<reference evidence="5" key="1">
    <citation type="submission" date="2018-10" db="EMBL/GenBank/DDBJ databases">
        <title>Population genomic analysis revealed the cold adaptation of white poplar.</title>
        <authorList>
            <person name="Liu Y.-J."/>
        </authorList>
    </citation>
    <scope>NUCLEOTIDE SEQUENCE [LARGE SCALE GENOMIC DNA]</scope>
    <source>
        <strain evidence="5">PAL-ZL1</strain>
    </source>
</reference>
<dbReference type="SUPFAM" id="SSF54928">
    <property type="entry name" value="RNA-binding domain, RBD"/>
    <property type="match status" value="1"/>
</dbReference>
<dbReference type="InterPro" id="IPR009145">
    <property type="entry name" value="U2AF_small"/>
</dbReference>
<keyword evidence="2" id="KW-0677">Repeat</keyword>
<name>A0A4U5MAY2_POPAL</name>
<evidence type="ECO:0000313" key="5">
    <source>
        <dbReference type="EMBL" id="TKR66174.1"/>
    </source>
</evidence>
<dbReference type="Gene3D" id="3.30.70.330">
    <property type="match status" value="1"/>
</dbReference>
<comment type="caution">
    <text evidence="5">The sequence shown here is derived from an EMBL/GenBank/DDBJ whole genome shotgun (WGS) entry which is preliminary data.</text>
</comment>
<keyword evidence="4" id="KW-0862">Zinc</keyword>
<dbReference type="EMBL" id="RCHU01001222">
    <property type="protein sequence ID" value="TKR66174.1"/>
    <property type="molecule type" value="Genomic_DNA"/>
</dbReference>
<dbReference type="STRING" id="43335.A0A4U5MAY2"/>
<organism evidence="5">
    <name type="scientific">Populus alba</name>
    <name type="common">White poplar</name>
    <dbReference type="NCBI Taxonomy" id="43335"/>
    <lineage>
        <taxon>Eukaryota</taxon>
        <taxon>Viridiplantae</taxon>
        <taxon>Streptophyta</taxon>
        <taxon>Embryophyta</taxon>
        <taxon>Tracheophyta</taxon>
        <taxon>Spermatophyta</taxon>
        <taxon>Magnoliopsida</taxon>
        <taxon>eudicotyledons</taxon>
        <taxon>Gunneridae</taxon>
        <taxon>Pentapetalae</taxon>
        <taxon>rosids</taxon>
        <taxon>fabids</taxon>
        <taxon>Malpighiales</taxon>
        <taxon>Salicaceae</taxon>
        <taxon>Saliceae</taxon>
        <taxon>Populus</taxon>
    </lineage>
</organism>
<evidence type="ECO:0000256" key="4">
    <source>
        <dbReference type="ARBA" id="ARBA00022833"/>
    </source>
</evidence>
<sequence>MYRRPDMITPGVNALGNPIDPRKIQQYFEVGNVYVRFREQERASNALQDLTWRLYAGRLIIAGFSPVTDFCEATCRQYEETVCNRGGYCKKRNWQGVETLIVWGMQHEDPIGM</sequence>
<protein>
    <submittedName>
        <fullName evidence="5">Uncharacterized protein</fullName>
    </submittedName>
</protein>
<evidence type="ECO:0000256" key="3">
    <source>
        <dbReference type="ARBA" id="ARBA00022771"/>
    </source>
</evidence>
<dbReference type="GO" id="GO:0003723">
    <property type="term" value="F:RNA binding"/>
    <property type="evidence" value="ECO:0007669"/>
    <property type="project" value="InterPro"/>
</dbReference>
<dbReference type="InterPro" id="IPR035979">
    <property type="entry name" value="RBD_domain_sf"/>
</dbReference>